<dbReference type="PROSITE" id="PS51755">
    <property type="entry name" value="OMPR_PHOB"/>
    <property type="match status" value="1"/>
</dbReference>
<evidence type="ECO:0000313" key="7">
    <source>
        <dbReference type="EMBL" id="MVT68085.1"/>
    </source>
</evidence>
<dbReference type="SMART" id="SM00028">
    <property type="entry name" value="TPR"/>
    <property type="match status" value="3"/>
</dbReference>
<dbReference type="InterPro" id="IPR016032">
    <property type="entry name" value="Sig_transdc_resp-reg_C-effctor"/>
</dbReference>
<dbReference type="InterPro" id="IPR036388">
    <property type="entry name" value="WH-like_DNA-bd_sf"/>
</dbReference>
<dbReference type="Pfam" id="PF13432">
    <property type="entry name" value="TPR_16"/>
    <property type="match status" value="1"/>
</dbReference>
<dbReference type="PANTHER" id="PTHR44858:SF1">
    <property type="entry name" value="UDP-N-ACETYLGLUCOSAMINE--PEPTIDE N-ACETYLGLUCOSAMINYLTRANSFERASE SPINDLY-RELATED"/>
    <property type="match status" value="1"/>
</dbReference>
<dbReference type="CDD" id="cd00383">
    <property type="entry name" value="trans_reg_C"/>
    <property type="match status" value="1"/>
</dbReference>
<dbReference type="InterPro" id="IPR001867">
    <property type="entry name" value="OmpR/PhoB-type_DNA-bd"/>
</dbReference>
<dbReference type="InterPro" id="IPR011990">
    <property type="entry name" value="TPR-like_helical_dom_sf"/>
</dbReference>
<keyword evidence="2 4" id="KW-0802">TPR repeat</keyword>
<accession>A0A844SRL5</accession>
<evidence type="ECO:0000256" key="5">
    <source>
        <dbReference type="PROSITE-ProRule" id="PRU01091"/>
    </source>
</evidence>
<dbReference type="AlphaFoldDB" id="A0A844SRL5"/>
<dbReference type="PROSITE" id="PS50005">
    <property type="entry name" value="TPR"/>
    <property type="match status" value="2"/>
</dbReference>
<evidence type="ECO:0000256" key="4">
    <source>
        <dbReference type="PROSITE-ProRule" id="PRU00339"/>
    </source>
</evidence>
<dbReference type="InterPro" id="IPR019734">
    <property type="entry name" value="TPR_rpt"/>
</dbReference>
<proteinExistence type="predicted"/>
<dbReference type="Pfam" id="PF13431">
    <property type="entry name" value="TPR_17"/>
    <property type="match status" value="1"/>
</dbReference>
<dbReference type="Gene3D" id="1.25.40.10">
    <property type="entry name" value="Tetratricopeptide repeat domain"/>
    <property type="match status" value="1"/>
</dbReference>
<name>A0A844SRL5_9BRAD</name>
<dbReference type="GO" id="GO:0006355">
    <property type="term" value="P:regulation of DNA-templated transcription"/>
    <property type="evidence" value="ECO:0007669"/>
    <property type="project" value="InterPro"/>
</dbReference>
<keyword evidence="1" id="KW-0677">Repeat</keyword>
<feature type="repeat" description="TPR" evidence="4">
    <location>
        <begin position="421"/>
        <end position="454"/>
    </location>
</feature>
<dbReference type="Gene3D" id="1.10.10.10">
    <property type="entry name" value="Winged helix-like DNA-binding domain superfamily/Winged helix DNA-binding domain"/>
    <property type="match status" value="1"/>
</dbReference>
<dbReference type="Proteomes" id="UP000436468">
    <property type="component" value="Unassembled WGS sequence"/>
</dbReference>
<protein>
    <submittedName>
        <fullName evidence="7">Tetratricopeptide repeat protein</fullName>
    </submittedName>
</protein>
<comment type="caution">
    <text evidence="7">The sequence shown here is derived from an EMBL/GenBank/DDBJ whole genome shotgun (WGS) entry which is preliminary data.</text>
</comment>
<feature type="DNA-binding region" description="OmpR/PhoB-type" evidence="5">
    <location>
        <begin position="1"/>
        <end position="98"/>
    </location>
</feature>
<evidence type="ECO:0000256" key="2">
    <source>
        <dbReference type="ARBA" id="ARBA00022803"/>
    </source>
</evidence>
<organism evidence="7 8">
    <name type="scientific">Bradyrhizobium pachyrhizi</name>
    <dbReference type="NCBI Taxonomy" id="280333"/>
    <lineage>
        <taxon>Bacteria</taxon>
        <taxon>Pseudomonadati</taxon>
        <taxon>Pseudomonadota</taxon>
        <taxon>Alphaproteobacteria</taxon>
        <taxon>Hyphomicrobiales</taxon>
        <taxon>Nitrobacteraceae</taxon>
        <taxon>Bradyrhizobium</taxon>
    </lineage>
</organism>
<feature type="domain" description="OmpR/PhoB-type" evidence="6">
    <location>
        <begin position="1"/>
        <end position="98"/>
    </location>
</feature>
<evidence type="ECO:0000256" key="3">
    <source>
        <dbReference type="ARBA" id="ARBA00023125"/>
    </source>
</evidence>
<dbReference type="Gene3D" id="3.40.50.10070">
    <property type="entry name" value="TolB, N-terminal domain"/>
    <property type="match status" value="1"/>
</dbReference>
<dbReference type="SMART" id="SM00862">
    <property type="entry name" value="Trans_reg_C"/>
    <property type="match status" value="1"/>
</dbReference>
<sequence length="529" mass="58809">MRYLFEDFAFDLDRRELYRGADVVRIAPQVFDLLDYLIRNRERVVSKDDLINAVWNGRSVSDAALTTRLNVARSAIGDSGEEQRLIKTLPRKGFRFVGQVQEAREVAGPDPGDAPESAPAVPDKPSIAVLPFANMSGDPEQEYFADGMVEEITTALSRFKWLFVIARNSSFTFKGKAVDIKEVGRRLGVRYVLQGAVRNASGKVRITGQLIEAATGAHIWADKFERDMTDIFALQDEVTAAVVSAIQPKLFQAEIAMATRRRPEDLTAYDFYLRAIQQVRPATREGLAEAVRLVQRALELDPGFAEAAVLAGASHTENVVRGYAIDPQFDRKEAIRLMRLALSLDDGDPSTLASAALTSALLVGDCETEIEMSDQAVKLNPNSYRAWNCRGWVYKIAGQPEEAIRSFERAMRMSPVDPQLYTAFTGMGFALIELRRFDEAIIAGKKALRQNPSYPGPYRCLASAFAHLGRDAEAREAAARMLEIDPAFTISAWIARSQLSKTAKLMIEGFRKAGIDRVSRARLHRQANL</sequence>
<dbReference type="GO" id="GO:0003677">
    <property type="term" value="F:DNA binding"/>
    <property type="evidence" value="ECO:0007669"/>
    <property type="project" value="UniProtKB-UniRule"/>
</dbReference>
<dbReference type="RefSeq" id="WP_157346287.1">
    <property type="nucleotide sequence ID" value="NZ_WQNF01000018.1"/>
</dbReference>
<evidence type="ECO:0000259" key="6">
    <source>
        <dbReference type="PROSITE" id="PS51755"/>
    </source>
</evidence>
<feature type="repeat" description="TPR" evidence="4">
    <location>
        <begin position="384"/>
        <end position="417"/>
    </location>
</feature>
<dbReference type="PANTHER" id="PTHR44858">
    <property type="entry name" value="TETRATRICOPEPTIDE REPEAT PROTEIN 6"/>
    <property type="match status" value="1"/>
</dbReference>
<dbReference type="InterPro" id="IPR050498">
    <property type="entry name" value="Ycf3"/>
</dbReference>
<dbReference type="Pfam" id="PF00486">
    <property type="entry name" value="Trans_reg_C"/>
    <property type="match status" value="1"/>
</dbReference>
<reference evidence="7 8" key="1">
    <citation type="submission" date="2019-12" db="EMBL/GenBank/DDBJ databases">
        <title>Draft genome sequences Bradyrhizobium cajani AMBPC1010, Bradyrhizobium pachyrhizi AMBPC1040 and Bradyrhizobium yuanmingense ALSPC3051, three plant growth promoting strains isolated from nodules of Cajanus cajan L. in Dominican Republic.</title>
        <authorList>
            <person name="Flores-Felix J.D."/>
            <person name="Araujo J."/>
            <person name="Diaz-Alcantara C."/>
            <person name="Gonzalez-Andres F."/>
            <person name="Velazquez E."/>
        </authorList>
    </citation>
    <scope>NUCLEOTIDE SEQUENCE [LARGE SCALE GENOMIC DNA]</scope>
    <source>
        <strain evidence="7 8">1040</strain>
    </source>
</reference>
<gene>
    <name evidence="7" type="ORF">GPL21_23585</name>
</gene>
<keyword evidence="8" id="KW-1185">Reference proteome</keyword>
<keyword evidence="3 5" id="KW-0238">DNA-binding</keyword>
<dbReference type="GO" id="GO:0000160">
    <property type="term" value="P:phosphorelay signal transduction system"/>
    <property type="evidence" value="ECO:0007669"/>
    <property type="project" value="InterPro"/>
</dbReference>
<dbReference type="EMBL" id="WQNF01000018">
    <property type="protein sequence ID" value="MVT68085.1"/>
    <property type="molecule type" value="Genomic_DNA"/>
</dbReference>
<dbReference type="SUPFAM" id="SSF48452">
    <property type="entry name" value="TPR-like"/>
    <property type="match status" value="1"/>
</dbReference>
<dbReference type="SUPFAM" id="SSF46894">
    <property type="entry name" value="C-terminal effector domain of the bipartite response regulators"/>
    <property type="match status" value="1"/>
</dbReference>
<evidence type="ECO:0000313" key="8">
    <source>
        <dbReference type="Proteomes" id="UP000436468"/>
    </source>
</evidence>
<evidence type="ECO:0000256" key="1">
    <source>
        <dbReference type="ARBA" id="ARBA00022737"/>
    </source>
</evidence>